<gene>
    <name evidence="2" type="ORF">Catovirus_1_940</name>
</gene>
<evidence type="ECO:0000256" key="1">
    <source>
        <dbReference type="SAM" id="MobiDB-lite"/>
    </source>
</evidence>
<reference evidence="2" key="1">
    <citation type="journal article" date="2017" name="Science">
        <title>Giant viruses with an expanded complement of translation system components.</title>
        <authorList>
            <person name="Schulz F."/>
            <person name="Yutin N."/>
            <person name="Ivanova N.N."/>
            <person name="Ortega D.R."/>
            <person name="Lee T.K."/>
            <person name="Vierheilig J."/>
            <person name="Daims H."/>
            <person name="Horn M."/>
            <person name="Wagner M."/>
            <person name="Jensen G.J."/>
            <person name="Kyrpides N.C."/>
            <person name="Koonin E.V."/>
            <person name="Woyke T."/>
        </authorList>
    </citation>
    <scope>NUCLEOTIDE SEQUENCE</scope>
    <source>
        <strain evidence="2">CTV1</strain>
    </source>
</reference>
<accession>A0A1V0SAY7</accession>
<feature type="region of interest" description="Disordered" evidence="1">
    <location>
        <begin position="1"/>
        <end position="88"/>
    </location>
</feature>
<feature type="region of interest" description="Disordered" evidence="1">
    <location>
        <begin position="145"/>
        <end position="184"/>
    </location>
</feature>
<protein>
    <submittedName>
        <fullName evidence="2">Uncharacterized protein</fullName>
    </submittedName>
</protein>
<feature type="compositionally biased region" description="Basic and acidic residues" evidence="1">
    <location>
        <begin position="33"/>
        <end position="47"/>
    </location>
</feature>
<feature type="compositionally biased region" description="Acidic residues" evidence="1">
    <location>
        <begin position="48"/>
        <end position="68"/>
    </location>
</feature>
<name>A0A1V0SAY7_9VIRU</name>
<feature type="compositionally biased region" description="Low complexity" evidence="1">
    <location>
        <begin position="154"/>
        <end position="172"/>
    </location>
</feature>
<feature type="compositionally biased region" description="Basic and acidic residues" evidence="1">
    <location>
        <begin position="69"/>
        <end position="79"/>
    </location>
</feature>
<sequence>MTRVTKKTLKSSDNNEEQQDNEQKKPTRTVSVGKKDWVDNKQNNVEDDKQEDEEEDYTEPAELSGDDQDTTKKQDDQETKQNGPDSFLKDINMAVVEELDKTRLSDLSNTQLFEVLYARGLKQKNPTVFHTARKALTELSLGVNFTRPKHNPHRFQNNNGSRRGNFRGNFRGKNYRNRTSNEKS</sequence>
<proteinExistence type="predicted"/>
<organism evidence="2">
    <name type="scientific">Catovirus CTV1</name>
    <dbReference type="NCBI Taxonomy" id="1977631"/>
    <lineage>
        <taxon>Viruses</taxon>
        <taxon>Varidnaviria</taxon>
        <taxon>Bamfordvirae</taxon>
        <taxon>Nucleocytoviricota</taxon>
        <taxon>Megaviricetes</taxon>
        <taxon>Imitervirales</taxon>
        <taxon>Mimiviridae</taxon>
        <taxon>Klosneuvirinae</taxon>
        <taxon>Catovirus</taxon>
    </lineage>
</organism>
<dbReference type="EMBL" id="KY684083">
    <property type="protein sequence ID" value="ARF08890.1"/>
    <property type="molecule type" value="Genomic_DNA"/>
</dbReference>
<evidence type="ECO:0000313" key="2">
    <source>
        <dbReference type="EMBL" id="ARF08890.1"/>
    </source>
</evidence>